<keyword evidence="4" id="KW-1185">Reference proteome</keyword>
<feature type="region of interest" description="Disordered" evidence="1">
    <location>
        <begin position="151"/>
        <end position="182"/>
    </location>
</feature>
<feature type="signal peptide" evidence="2">
    <location>
        <begin position="1"/>
        <end position="24"/>
    </location>
</feature>
<feature type="chain" id="PRO_5037248763" evidence="2">
    <location>
        <begin position="25"/>
        <end position="233"/>
    </location>
</feature>
<dbReference type="Proteomes" id="UP000606730">
    <property type="component" value="Unassembled WGS sequence"/>
</dbReference>
<feature type="compositionally biased region" description="Basic and acidic residues" evidence="1">
    <location>
        <begin position="157"/>
        <end position="168"/>
    </location>
</feature>
<evidence type="ECO:0000256" key="1">
    <source>
        <dbReference type="SAM" id="MobiDB-lite"/>
    </source>
</evidence>
<protein>
    <submittedName>
        <fullName evidence="3">Uncharacterized protein</fullName>
    </submittedName>
</protein>
<dbReference type="EMBL" id="BMKN01000001">
    <property type="protein sequence ID" value="GGE44166.1"/>
    <property type="molecule type" value="Genomic_DNA"/>
</dbReference>
<name>A0A917AF81_9RHOB</name>
<reference evidence="3" key="1">
    <citation type="journal article" date="2014" name="Int. J. Syst. Evol. Microbiol.">
        <title>Complete genome sequence of Corynebacterium casei LMG S-19264T (=DSM 44701T), isolated from a smear-ripened cheese.</title>
        <authorList>
            <consortium name="US DOE Joint Genome Institute (JGI-PGF)"/>
            <person name="Walter F."/>
            <person name="Albersmeier A."/>
            <person name="Kalinowski J."/>
            <person name="Ruckert C."/>
        </authorList>
    </citation>
    <scope>NUCLEOTIDE SEQUENCE</scope>
    <source>
        <strain evidence="3">CGMCC 1.16012</strain>
    </source>
</reference>
<accession>A0A917AF81</accession>
<evidence type="ECO:0000313" key="4">
    <source>
        <dbReference type="Proteomes" id="UP000606730"/>
    </source>
</evidence>
<dbReference type="OrthoDB" id="7876121at2"/>
<gene>
    <name evidence="3" type="ORF">GCM10011517_09760</name>
</gene>
<keyword evidence="2" id="KW-0732">Signal</keyword>
<evidence type="ECO:0000313" key="3">
    <source>
        <dbReference type="EMBL" id="GGE44166.1"/>
    </source>
</evidence>
<evidence type="ECO:0000256" key="2">
    <source>
        <dbReference type="SAM" id="SignalP"/>
    </source>
</evidence>
<dbReference type="AlphaFoldDB" id="A0A917AF81"/>
<reference evidence="3" key="2">
    <citation type="submission" date="2020-09" db="EMBL/GenBank/DDBJ databases">
        <authorList>
            <person name="Sun Q."/>
            <person name="Zhou Y."/>
        </authorList>
    </citation>
    <scope>NUCLEOTIDE SEQUENCE</scope>
    <source>
        <strain evidence="3">CGMCC 1.16012</strain>
    </source>
</reference>
<proteinExistence type="predicted"/>
<sequence>MKTISAVSVLALGMQSVWGTPVFASPVLPTPTLEGVSGSTYQIECHDGFDSETEEGSINPILRGVEKLYFAGCDDTTGDDKPTSPKETREVTRSIETVNDRCDDVPLRLRIDCIAQRYEILAQSPDLTGEYSEVQEALQSAASRLRALAEEAGEPGGAKERLTVERNGKATPVGRPLTPTSPAKQAEAFAAAIQIIEETETMLLRSAGTSKRRQVSYQRIAQAMGSNKVLLRS</sequence>
<dbReference type="RefSeq" id="WP_143226567.1">
    <property type="nucleotide sequence ID" value="NZ_BMKN01000001.1"/>
</dbReference>
<organism evidence="3 4">
    <name type="scientific">Actibacterium pelagium</name>
    <dbReference type="NCBI Taxonomy" id="2029103"/>
    <lineage>
        <taxon>Bacteria</taxon>
        <taxon>Pseudomonadati</taxon>
        <taxon>Pseudomonadota</taxon>
        <taxon>Alphaproteobacteria</taxon>
        <taxon>Rhodobacterales</taxon>
        <taxon>Roseobacteraceae</taxon>
        <taxon>Actibacterium</taxon>
    </lineage>
</organism>
<comment type="caution">
    <text evidence="3">The sequence shown here is derived from an EMBL/GenBank/DDBJ whole genome shotgun (WGS) entry which is preliminary data.</text>
</comment>